<dbReference type="Proteomes" id="UP001292182">
    <property type="component" value="Unassembled WGS sequence"/>
</dbReference>
<keyword evidence="1" id="KW-1133">Transmembrane helix</keyword>
<sequence length="47" mass="5696">MQSSSPLALGLAIAWLMLCLGVAVFLLVRRWLRSRRRRRMWDNYFRE</sequence>
<evidence type="ECO:0000256" key="1">
    <source>
        <dbReference type="SAM" id="Phobius"/>
    </source>
</evidence>
<proteinExistence type="predicted"/>
<accession>A0ABU5LPH8</accession>
<keyword evidence="3" id="KW-1185">Reference proteome</keyword>
<keyword evidence="1" id="KW-0472">Membrane</keyword>
<evidence type="ECO:0000313" key="3">
    <source>
        <dbReference type="Proteomes" id="UP001292182"/>
    </source>
</evidence>
<organism evidence="2 3">
    <name type="scientific">Sphingomonas sanguinis</name>
    <dbReference type="NCBI Taxonomy" id="33051"/>
    <lineage>
        <taxon>Bacteria</taxon>
        <taxon>Pseudomonadati</taxon>
        <taxon>Pseudomonadota</taxon>
        <taxon>Alphaproteobacteria</taxon>
        <taxon>Sphingomonadales</taxon>
        <taxon>Sphingomonadaceae</taxon>
        <taxon>Sphingomonas</taxon>
    </lineage>
</organism>
<comment type="caution">
    <text evidence="2">The sequence shown here is derived from an EMBL/GenBank/DDBJ whole genome shotgun (WGS) entry which is preliminary data.</text>
</comment>
<gene>
    <name evidence="2" type="ORF">N4G62_07215</name>
</gene>
<protein>
    <submittedName>
        <fullName evidence="2">Uncharacterized protein</fullName>
    </submittedName>
</protein>
<dbReference type="RefSeq" id="WP_322539034.1">
    <property type="nucleotide sequence ID" value="NZ_JAOBTW010000007.1"/>
</dbReference>
<dbReference type="EMBL" id="JAOBTW010000007">
    <property type="protein sequence ID" value="MDZ7281813.1"/>
    <property type="molecule type" value="Genomic_DNA"/>
</dbReference>
<reference evidence="3" key="1">
    <citation type="submission" date="2023-07" db="EMBL/GenBank/DDBJ databases">
        <title>Whole genome sequence analysis of rice epiphytic Sphingomonas sanguinis OsEp_Plm_15B2.</title>
        <authorList>
            <person name="Sahu K.P."/>
            <person name="Asharani P."/>
            <person name="Reddy B."/>
            <person name="Kumar A."/>
        </authorList>
    </citation>
    <scope>NUCLEOTIDE SEQUENCE [LARGE SCALE GENOMIC DNA]</scope>
    <source>
        <strain evidence="3">OsEp_Plm_15B2</strain>
    </source>
</reference>
<name>A0ABU5LPH8_9SPHN</name>
<keyword evidence="1" id="KW-0812">Transmembrane</keyword>
<evidence type="ECO:0000313" key="2">
    <source>
        <dbReference type="EMBL" id="MDZ7281813.1"/>
    </source>
</evidence>
<feature type="transmembrane region" description="Helical" evidence="1">
    <location>
        <begin position="6"/>
        <end position="28"/>
    </location>
</feature>